<keyword evidence="2" id="KW-1185">Reference proteome</keyword>
<dbReference type="Proteomes" id="UP001152320">
    <property type="component" value="Chromosome 19"/>
</dbReference>
<dbReference type="OrthoDB" id="10068977at2759"/>
<gene>
    <name evidence="1" type="ORF">HOLleu_35544</name>
</gene>
<dbReference type="EMBL" id="JAIZAY010000019">
    <property type="protein sequence ID" value="KAJ8023212.1"/>
    <property type="molecule type" value="Genomic_DNA"/>
</dbReference>
<dbReference type="FunFam" id="3.10.10.10:FF:000003">
    <property type="entry name" value="Retrovirus-related Pol polyprotein from transposon 297-like Protein"/>
    <property type="match status" value="1"/>
</dbReference>
<proteinExistence type="predicted"/>
<dbReference type="Gene3D" id="3.10.10.10">
    <property type="entry name" value="HIV Type 1 Reverse Transcriptase, subunit A, domain 1"/>
    <property type="match status" value="1"/>
</dbReference>
<dbReference type="Gene3D" id="3.30.70.270">
    <property type="match status" value="1"/>
</dbReference>
<dbReference type="PANTHER" id="PTHR37984">
    <property type="entry name" value="PROTEIN CBG26694"/>
    <property type="match status" value="1"/>
</dbReference>
<name>A0A9Q0YIN0_HOLLE</name>
<dbReference type="InterPro" id="IPR043128">
    <property type="entry name" value="Rev_trsase/Diguanyl_cyclase"/>
</dbReference>
<reference evidence="1" key="1">
    <citation type="submission" date="2021-10" db="EMBL/GenBank/DDBJ databases">
        <title>Tropical sea cucumber genome reveals ecological adaptation and Cuvierian tubules defense mechanism.</title>
        <authorList>
            <person name="Chen T."/>
        </authorList>
    </citation>
    <scope>NUCLEOTIDE SEQUENCE</scope>
    <source>
        <strain evidence="1">Nanhai2018</strain>
        <tissue evidence="1">Muscle</tissue>
    </source>
</reference>
<dbReference type="InterPro" id="IPR050951">
    <property type="entry name" value="Retrovirus_Pol_polyprotein"/>
</dbReference>
<evidence type="ECO:0000313" key="2">
    <source>
        <dbReference type="Proteomes" id="UP001152320"/>
    </source>
</evidence>
<evidence type="ECO:0000313" key="1">
    <source>
        <dbReference type="EMBL" id="KAJ8023212.1"/>
    </source>
</evidence>
<dbReference type="PANTHER" id="PTHR37984:SF11">
    <property type="entry name" value="INTEGRASE CATALYTIC DOMAIN-CONTAINING PROTEIN"/>
    <property type="match status" value="1"/>
</dbReference>
<dbReference type="AlphaFoldDB" id="A0A9Q0YIN0"/>
<sequence>MVKLHIDQSVQPVAQPHRRIPFKTRKKVQAELKVLEENDIIEKVDGPTPWVSPILAVEKTNAPDKIRICVDMRVPNTAIKREHHVTPTVDELIHDLNGASYFSKLDLNVGYHQLELDP</sequence>
<accession>A0A9Q0YIN0</accession>
<protein>
    <recommendedName>
        <fullName evidence="3">Reverse transcriptase domain-containing protein</fullName>
    </recommendedName>
</protein>
<dbReference type="SUPFAM" id="SSF56672">
    <property type="entry name" value="DNA/RNA polymerases"/>
    <property type="match status" value="1"/>
</dbReference>
<comment type="caution">
    <text evidence="1">The sequence shown here is derived from an EMBL/GenBank/DDBJ whole genome shotgun (WGS) entry which is preliminary data.</text>
</comment>
<evidence type="ECO:0008006" key="3">
    <source>
        <dbReference type="Google" id="ProtNLM"/>
    </source>
</evidence>
<dbReference type="InterPro" id="IPR043502">
    <property type="entry name" value="DNA/RNA_pol_sf"/>
</dbReference>
<organism evidence="1 2">
    <name type="scientific">Holothuria leucospilota</name>
    <name type="common">Black long sea cucumber</name>
    <name type="synonym">Mertensiothuria leucospilota</name>
    <dbReference type="NCBI Taxonomy" id="206669"/>
    <lineage>
        <taxon>Eukaryota</taxon>
        <taxon>Metazoa</taxon>
        <taxon>Echinodermata</taxon>
        <taxon>Eleutherozoa</taxon>
        <taxon>Echinozoa</taxon>
        <taxon>Holothuroidea</taxon>
        <taxon>Aspidochirotacea</taxon>
        <taxon>Aspidochirotida</taxon>
        <taxon>Holothuriidae</taxon>
        <taxon>Holothuria</taxon>
    </lineage>
</organism>